<comment type="subcellular location">
    <subcellularLocation>
        <location evidence="1">Membrane</location>
        <topology evidence="1">Multi-pass membrane protein</topology>
    </subcellularLocation>
</comment>
<dbReference type="RefSeq" id="WP_133588237.1">
    <property type="nucleotide sequence ID" value="NZ_CP037953.1"/>
</dbReference>
<evidence type="ECO:0000256" key="4">
    <source>
        <dbReference type="ARBA" id="ARBA00023136"/>
    </source>
</evidence>
<feature type="domain" description="Yip1" evidence="6">
    <location>
        <begin position="8"/>
        <end position="224"/>
    </location>
</feature>
<dbReference type="EMBL" id="SNYM01000003">
    <property type="protein sequence ID" value="TDQ49697.1"/>
    <property type="molecule type" value="Genomic_DNA"/>
</dbReference>
<evidence type="ECO:0000259" key="6">
    <source>
        <dbReference type="Pfam" id="PF04893"/>
    </source>
</evidence>
<comment type="caution">
    <text evidence="7">The sequence shown here is derived from an EMBL/GenBank/DDBJ whole genome shotgun (WGS) entry which is preliminary data.</text>
</comment>
<gene>
    <name evidence="7" type="ORF">EV696_10365</name>
</gene>
<evidence type="ECO:0000256" key="5">
    <source>
        <dbReference type="SAM" id="Phobius"/>
    </source>
</evidence>
<keyword evidence="8" id="KW-1185">Reference proteome</keyword>
<evidence type="ECO:0000256" key="2">
    <source>
        <dbReference type="ARBA" id="ARBA00022692"/>
    </source>
</evidence>
<feature type="transmembrane region" description="Helical" evidence="5">
    <location>
        <begin position="27"/>
        <end position="46"/>
    </location>
</feature>
<reference evidence="7 8" key="1">
    <citation type="submission" date="2019-03" db="EMBL/GenBank/DDBJ databases">
        <title>Genomic Encyclopedia of Type Strains, Phase IV (KMG-IV): sequencing the most valuable type-strain genomes for metagenomic binning, comparative biology and taxonomic classification.</title>
        <authorList>
            <person name="Goeker M."/>
        </authorList>
    </citation>
    <scope>NUCLEOTIDE SEQUENCE [LARGE SCALE GENOMIC DNA]</scope>
    <source>
        <strain evidence="7 8">DSM 103792</strain>
    </source>
</reference>
<evidence type="ECO:0000313" key="8">
    <source>
        <dbReference type="Proteomes" id="UP000295375"/>
    </source>
</evidence>
<dbReference type="OrthoDB" id="6272224at2"/>
<feature type="transmembrane region" description="Helical" evidence="5">
    <location>
        <begin position="177"/>
        <end position="196"/>
    </location>
</feature>
<feature type="transmembrane region" description="Helical" evidence="5">
    <location>
        <begin position="83"/>
        <end position="109"/>
    </location>
</feature>
<protein>
    <submittedName>
        <fullName evidence="7">Yip1-like protein</fullName>
    </submittedName>
</protein>
<evidence type="ECO:0000256" key="1">
    <source>
        <dbReference type="ARBA" id="ARBA00004141"/>
    </source>
</evidence>
<evidence type="ECO:0000313" key="7">
    <source>
        <dbReference type="EMBL" id="TDQ49697.1"/>
    </source>
</evidence>
<dbReference type="AlphaFoldDB" id="A0A4V3D7Z8"/>
<feature type="transmembrane region" description="Helical" evidence="5">
    <location>
        <begin position="208"/>
        <end position="227"/>
    </location>
</feature>
<organism evidence="7 8">
    <name type="scientific">Permianibacter aggregans</name>
    <dbReference type="NCBI Taxonomy" id="1510150"/>
    <lineage>
        <taxon>Bacteria</taxon>
        <taxon>Pseudomonadati</taxon>
        <taxon>Pseudomonadota</taxon>
        <taxon>Gammaproteobacteria</taxon>
        <taxon>Pseudomonadales</taxon>
        <taxon>Pseudomonadaceae</taxon>
        <taxon>Permianibacter</taxon>
    </lineage>
</organism>
<evidence type="ECO:0000256" key="3">
    <source>
        <dbReference type="ARBA" id="ARBA00022989"/>
    </source>
</evidence>
<keyword evidence="4 5" id="KW-0472">Membrane</keyword>
<keyword evidence="2 5" id="KW-0812">Transmembrane</keyword>
<sequence length="228" mass="25671">MQAISHLWGILLEPQSSWAALKEKTHWWLPLVAVLVFGVLMNWLYYQSVDSEWLVQQMVAANESLTPEQRHQQQQVLTGDMMMYGAIGGTLIGMPIILAIFALYYFLVGKIVGTEQSFGQWYGFVCWTMIPVLVSFLISILLIVVSDDGQISVDVMQPTSINYLLTNFPMGHPWQGIASQVSLLMLWQLFIGIVGYKVWTERSTATSTIIVILPTVLIYGIWALVVAL</sequence>
<proteinExistence type="predicted"/>
<dbReference type="InterPro" id="IPR006977">
    <property type="entry name" value="Yip1_dom"/>
</dbReference>
<accession>A0A4V3D7Z8</accession>
<dbReference type="Pfam" id="PF04893">
    <property type="entry name" value="Yip1"/>
    <property type="match status" value="1"/>
</dbReference>
<dbReference type="Proteomes" id="UP000295375">
    <property type="component" value="Unassembled WGS sequence"/>
</dbReference>
<keyword evidence="3 5" id="KW-1133">Transmembrane helix</keyword>
<feature type="transmembrane region" description="Helical" evidence="5">
    <location>
        <begin position="121"/>
        <end position="145"/>
    </location>
</feature>
<dbReference type="GO" id="GO:0016020">
    <property type="term" value="C:membrane"/>
    <property type="evidence" value="ECO:0007669"/>
    <property type="project" value="UniProtKB-SubCell"/>
</dbReference>
<name>A0A4V3D7Z8_9GAMM</name>